<evidence type="ECO:0000313" key="1">
    <source>
        <dbReference type="EMBL" id="QBB71073.1"/>
    </source>
</evidence>
<dbReference type="Proteomes" id="UP000291562">
    <property type="component" value="Chromosome"/>
</dbReference>
<organism evidence="1 2">
    <name type="scientific">Pseudolysobacter antarcticus</name>
    <dbReference type="NCBI Taxonomy" id="2511995"/>
    <lineage>
        <taxon>Bacteria</taxon>
        <taxon>Pseudomonadati</taxon>
        <taxon>Pseudomonadota</taxon>
        <taxon>Gammaproteobacteria</taxon>
        <taxon>Lysobacterales</taxon>
        <taxon>Rhodanobacteraceae</taxon>
        <taxon>Pseudolysobacter</taxon>
    </lineage>
</organism>
<dbReference type="AlphaFoldDB" id="A0A411HKP5"/>
<keyword evidence="2" id="KW-1185">Reference proteome</keyword>
<dbReference type="RefSeq" id="WP_129833722.1">
    <property type="nucleotide sequence ID" value="NZ_CP035704.1"/>
</dbReference>
<dbReference type="OrthoDB" id="3296292at2"/>
<protein>
    <submittedName>
        <fullName evidence="1">DUF4288 domain-containing protein</fullName>
    </submittedName>
</protein>
<dbReference type="InterPro" id="IPR025630">
    <property type="entry name" value="DUF4288"/>
</dbReference>
<gene>
    <name evidence="1" type="ORF">ELE36_12315</name>
</gene>
<reference evidence="1 2" key="1">
    <citation type="submission" date="2019-01" db="EMBL/GenBank/DDBJ databases">
        <title>Pseudolysobacter antarctica gen. nov., sp. nov., isolated from Fildes Peninsula, Antarctica.</title>
        <authorList>
            <person name="Wei Z."/>
            <person name="Peng F."/>
        </authorList>
    </citation>
    <scope>NUCLEOTIDE SEQUENCE [LARGE SCALE GENOMIC DNA]</scope>
    <source>
        <strain evidence="1 2">AQ6-296</strain>
    </source>
</reference>
<accession>A0A411HKP5</accession>
<proteinExistence type="predicted"/>
<dbReference type="Pfam" id="PF14119">
    <property type="entry name" value="DUF4288"/>
    <property type="match status" value="1"/>
</dbReference>
<sequence length="117" mass="13616">MKEWYSVKGLFRWYFKSNGKTDRIEERVLLFKASDFDDALNLAEREATKYCALDRKANFSIEPVGWWHAYWIGDEPASGAEVFSRGCETNLEAQAFVRRYYPKSHHGSANKPKRSVS</sequence>
<dbReference type="KEGG" id="xbc:ELE36_12315"/>
<name>A0A411HKP5_9GAMM</name>
<evidence type="ECO:0000313" key="2">
    <source>
        <dbReference type="Proteomes" id="UP000291562"/>
    </source>
</evidence>
<dbReference type="EMBL" id="CP035704">
    <property type="protein sequence ID" value="QBB71073.1"/>
    <property type="molecule type" value="Genomic_DNA"/>
</dbReference>